<name>A0A9P7GKG9_9AGAR</name>
<dbReference type="EMBL" id="JABCKI010000212">
    <property type="protein sequence ID" value="KAG5651681.1"/>
    <property type="molecule type" value="Genomic_DNA"/>
</dbReference>
<organism evidence="2 3">
    <name type="scientific">Sphagnurus paluster</name>
    <dbReference type="NCBI Taxonomy" id="117069"/>
    <lineage>
        <taxon>Eukaryota</taxon>
        <taxon>Fungi</taxon>
        <taxon>Dikarya</taxon>
        <taxon>Basidiomycota</taxon>
        <taxon>Agaricomycotina</taxon>
        <taxon>Agaricomycetes</taxon>
        <taxon>Agaricomycetidae</taxon>
        <taxon>Agaricales</taxon>
        <taxon>Tricholomatineae</taxon>
        <taxon>Lyophyllaceae</taxon>
        <taxon>Sphagnurus</taxon>
    </lineage>
</organism>
<dbReference type="AlphaFoldDB" id="A0A9P7GKG9"/>
<sequence>MHFSSEHKVEPRTKRTRYLSLHEAVYDDSQPEFDPRAYVIDGNGTYDIPMSATPLLEGDHKKLQSPAALYPGGLPKPHRKHPFADGFEAPRWPNILFHVALCLVAYPLLLIVTLIAREKPLFWTRFIVGLGCGIIGVSLALSLLKLAQAHLEATTWATIIHQSRVDESPGVKLRNLAAISQDPTSALSGLRLLWDRWMYHGTSQNAREHYDRRPWSIFVVLFLLLVAIAGSLTFVLGRLVDINTTVLHQLESYEEVAVMGGNSDDDISRAAALRSAFNVLTWTLAPFSTNGGLPPVVSFEWKNDTVFFSEVVLPQLVPGGSGFGTFASDSMNTSANLGVTNEIKTSSASEEVTTGAILRHLKTQQSSPS</sequence>
<reference evidence="2" key="1">
    <citation type="submission" date="2021-02" db="EMBL/GenBank/DDBJ databases">
        <authorList>
            <person name="Nieuwenhuis M."/>
            <person name="Van De Peppel L.J.J."/>
        </authorList>
    </citation>
    <scope>NUCLEOTIDE SEQUENCE</scope>
    <source>
        <strain evidence="2">D49</strain>
    </source>
</reference>
<comment type="caution">
    <text evidence="2">The sequence shown here is derived from an EMBL/GenBank/DDBJ whole genome shotgun (WGS) entry which is preliminary data.</text>
</comment>
<feature type="transmembrane region" description="Helical" evidence="1">
    <location>
        <begin position="95"/>
        <end position="116"/>
    </location>
</feature>
<keyword evidence="1" id="KW-0472">Membrane</keyword>
<reference evidence="2" key="2">
    <citation type="submission" date="2021-10" db="EMBL/GenBank/DDBJ databases">
        <title>Phylogenomics reveals ancestral predisposition of the termite-cultivated fungus Termitomyces towards a domesticated lifestyle.</title>
        <authorList>
            <person name="Auxier B."/>
            <person name="Grum-Grzhimaylo A."/>
            <person name="Cardenas M.E."/>
            <person name="Lodge J.D."/>
            <person name="Laessoe T."/>
            <person name="Pedersen O."/>
            <person name="Smith M.E."/>
            <person name="Kuyper T.W."/>
            <person name="Franco-Molano E.A."/>
            <person name="Baroni T.J."/>
            <person name="Aanen D.K."/>
        </authorList>
    </citation>
    <scope>NUCLEOTIDE SEQUENCE</scope>
    <source>
        <strain evidence="2">D49</strain>
    </source>
</reference>
<feature type="transmembrane region" description="Helical" evidence="1">
    <location>
        <begin position="122"/>
        <end position="144"/>
    </location>
</feature>
<evidence type="ECO:0000313" key="3">
    <source>
        <dbReference type="Proteomes" id="UP000717328"/>
    </source>
</evidence>
<protein>
    <submittedName>
        <fullName evidence="2">Uncharacterized protein</fullName>
    </submittedName>
</protein>
<proteinExistence type="predicted"/>
<keyword evidence="1" id="KW-1133">Transmembrane helix</keyword>
<dbReference type="Proteomes" id="UP000717328">
    <property type="component" value="Unassembled WGS sequence"/>
</dbReference>
<accession>A0A9P7GKG9</accession>
<evidence type="ECO:0000256" key="1">
    <source>
        <dbReference type="SAM" id="Phobius"/>
    </source>
</evidence>
<keyword evidence="1" id="KW-0812">Transmembrane</keyword>
<keyword evidence="3" id="KW-1185">Reference proteome</keyword>
<feature type="transmembrane region" description="Helical" evidence="1">
    <location>
        <begin position="215"/>
        <end position="236"/>
    </location>
</feature>
<dbReference type="OrthoDB" id="8191639at2759"/>
<gene>
    <name evidence="2" type="ORF">H0H81_007842</name>
</gene>
<evidence type="ECO:0000313" key="2">
    <source>
        <dbReference type="EMBL" id="KAG5651681.1"/>
    </source>
</evidence>